<dbReference type="GO" id="GO:0008757">
    <property type="term" value="F:S-adenosylmethionine-dependent methyltransferase activity"/>
    <property type="evidence" value="ECO:0007669"/>
    <property type="project" value="TreeGrafter"/>
</dbReference>
<dbReference type="InterPro" id="IPR002052">
    <property type="entry name" value="DNA_methylase_N6_adenine_CS"/>
</dbReference>
<keyword evidence="4" id="KW-0949">S-adenosyl-L-methionine</keyword>
<dbReference type="PROSITE" id="PS00092">
    <property type="entry name" value="N6_MTASE"/>
    <property type="match status" value="1"/>
</dbReference>
<sequence>MCTTDHYRSRACGHHWLAIARPCYPGSGFRFCRTFGDGHAREPSNSSDGHPFRVDGLCPACDERELRRGPGRFVGGGGYGYGYGGFVGGYGGGGYGYGYGGYDRNLVRMVVDIRDRRRWGTGPNTSHVAYERIYEPAEDSFLLLDTLSSASETAFLQKRFLHYPSSSSFSSTTNTTTTSSTPPPPLVVEIGPGSGVVIAFATAHAQPIFGTRHVLTAAIDINLHACRATETTVIKACAAHPSTHGLGFLGALQGDLTTPLRNGAVDVLVFNPPYVPTAELPEMRGVEVEGGIGMGMEGGGVEGMKTTFEEDSRLLALSYAGGRDGMETTERLIASLPRVLSARGCAYVLLCAQNKPEEVKERIRGFGEGWCVETVRDSGKQAGWEKLQIIRIWRE</sequence>
<protein>
    <submittedName>
        <fullName evidence="5">Uu.00g048580.m01.CDS01</fullName>
    </submittedName>
</protein>
<evidence type="ECO:0000256" key="4">
    <source>
        <dbReference type="ARBA" id="ARBA00022691"/>
    </source>
</evidence>
<dbReference type="SUPFAM" id="SSF53335">
    <property type="entry name" value="S-adenosyl-L-methionine-dependent methyltransferases"/>
    <property type="match status" value="1"/>
</dbReference>
<organism evidence="5 6">
    <name type="scientific">Anthostomella pinea</name>
    <dbReference type="NCBI Taxonomy" id="933095"/>
    <lineage>
        <taxon>Eukaryota</taxon>
        <taxon>Fungi</taxon>
        <taxon>Dikarya</taxon>
        <taxon>Ascomycota</taxon>
        <taxon>Pezizomycotina</taxon>
        <taxon>Sordariomycetes</taxon>
        <taxon>Xylariomycetidae</taxon>
        <taxon>Xylariales</taxon>
        <taxon>Xylariaceae</taxon>
        <taxon>Anthostomella</taxon>
    </lineage>
</organism>
<evidence type="ECO:0000313" key="6">
    <source>
        <dbReference type="Proteomes" id="UP001295740"/>
    </source>
</evidence>
<dbReference type="AlphaFoldDB" id="A0AAI8YEP6"/>
<proteinExistence type="inferred from homology"/>
<dbReference type="Gene3D" id="3.40.50.150">
    <property type="entry name" value="Vaccinia Virus protein VP39"/>
    <property type="match status" value="1"/>
</dbReference>
<reference evidence="5" key="1">
    <citation type="submission" date="2023-10" db="EMBL/GenBank/DDBJ databases">
        <authorList>
            <person name="Hackl T."/>
        </authorList>
    </citation>
    <scope>NUCLEOTIDE SEQUENCE</scope>
</reference>
<dbReference type="PANTHER" id="PTHR45875">
    <property type="entry name" value="METHYLTRANSFERASE N6AMT1"/>
    <property type="match status" value="1"/>
</dbReference>
<evidence type="ECO:0000256" key="2">
    <source>
        <dbReference type="ARBA" id="ARBA00022603"/>
    </source>
</evidence>
<evidence type="ECO:0000256" key="1">
    <source>
        <dbReference type="ARBA" id="ARBA00006149"/>
    </source>
</evidence>
<dbReference type="FunFam" id="3.40.50.150:FF:000274">
    <property type="entry name" value="ERF1 methyltransferase catalytic subunit MTQ2"/>
    <property type="match status" value="1"/>
</dbReference>
<keyword evidence="2" id="KW-0489">Methyltransferase</keyword>
<dbReference type="GO" id="GO:0003676">
    <property type="term" value="F:nucleic acid binding"/>
    <property type="evidence" value="ECO:0007669"/>
    <property type="project" value="InterPro"/>
</dbReference>
<gene>
    <name evidence="5" type="ORF">KHLLAP_LOCUS2473</name>
</gene>
<comment type="caution">
    <text evidence="5">The sequence shown here is derived from an EMBL/GenBank/DDBJ whole genome shotgun (WGS) entry which is preliminary data.</text>
</comment>
<dbReference type="GO" id="GO:0032259">
    <property type="term" value="P:methylation"/>
    <property type="evidence" value="ECO:0007669"/>
    <property type="project" value="UniProtKB-KW"/>
</dbReference>
<dbReference type="GO" id="GO:0035657">
    <property type="term" value="C:eRF1 methyltransferase complex"/>
    <property type="evidence" value="ECO:0007669"/>
    <property type="project" value="TreeGrafter"/>
</dbReference>
<keyword evidence="6" id="KW-1185">Reference proteome</keyword>
<comment type="similarity">
    <text evidence="1">Belongs to the eukaryotic/archaeal PrmC-related family.</text>
</comment>
<evidence type="ECO:0000256" key="3">
    <source>
        <dbReference type="ARBA" id="ARBA00022679"/>
    </source>
</evidence>
<dbReference type="InterPro" id="IPR052190">
    <property type="entry name" value="Euk-Arch_PrmC-MTase"/>
</dbReference>
<dbReference type="Proteomes" id="UP001295740">
    <property type="component" value="Unassembled WGS sequence"/>
</dbReference>
<name>A0AAI8YEP6_9PEZI</name>
<accession>A0AAI8YEP6</accession>
<dbReference type="EMBL" id="CAUWAG010000003">
    <property type="protein sequence ID" value="CAJ2502005.1"/>
    <property type="molecule type" value="Genomic_DNA"/>
</dbReference>
<keyword evidence="3" id="KW-0808">Transferase</keyword>
<evidence type="ECO:0000313" key="5">
    <source>
        <dbReference type="EMBL" id="CAJ2502005.1"/>
    </source>
</evidence>
<dbReference type="InterPro" id="IPR029063">
    <property type="entry name" value="SAM-dependent_MTases_sf"/>
</dbReference>
<dbReference type="GO" id="GO:0008276">
    <property type="term" value="F:protein methyltransferase activity"/>
    <property type="evidence" value="ECO:0007669"/>
    <property type="project" value="TreeGrafter"/>
</dbReference>
<dbReference type="PANTHER" id="PTHR45875:SF1">
    <property type="entry name" value="METHYLTRANSFERASE N6AMT1"/>
    <property type="match status" value="1"/>
</dbReference>